<sequence>MLRPKLSFKQASLAHAVTVDKSNQSTISAEKSTISAEQSAIETESTISTVHSTIESEHSAKTTGIIPTVTGRWQSVMVPRVTTVTDELYYPIYGEYYTGQAVTVTRTYATTVEEWQVAFINERRESLLRIEYRVLWVYPDSGCKHLYLRTWEPAARLREDGFADGLDLVDRWKTSDVPLFEDFWRQDQDGMGRLGADEENLCVFNALKRAAELLGRPDPVTEQDIEQFIDDRHGLYNQDLRAGAMWVDVRDFMIRLREAGRDINYNAFVKNNYLTPGRRGARVMREVPLEDGVYIVAAYNHSHIGHAAVLSVPGRKRLVYDKKNEQGKPITSAKGLDQLLCIYSSVHYL</sequence>
<gene>
    <name evidence="1" type="ORF">P3T76_000407</name>
</gene>
<dbReference type="AlphaFoldDB" id="A0AAD9H058"/>
<evidence type="ECO:0000313" key="2">
    <source>
        <dbReference type="Proteomes" id="UP001259832"/>
    </source>
</evidence>
<dbReference type="EMBL" id="JASMQC010000001">
    <property type="protein sequence ID" value="KAK1948117.1"/>
    <property type="molecule type" value="Genomic_DNA"/>
</dbReference>
<proteinExistence type="predicted"/>
<comment type="caution">
    <text evidence="1">The sequence shown here is derived from an EMBL/GenBank/DDBJ whole genome shotgun (WGS) entry which is preliminary data.</text>
</comment>
<name>A0AAD9H058_9STRA</name>
<accession>A0AAD9H058</accession>
<organism evidence="1 2">
    <name type="scientific">Phytophthora citrophthora</name>
    <dbReference type="NCBI Taxonomy" id="4793"/>
    <lineage>
        <taxon>Eukaryota</taxon>
        <taxon>Sar</taxon>
        <taxon>Stramenopiles</taxon>
        <taxon>Oomycota</taxon>
        <taxon>Peronosporomycetes</taxon>
        <taxon>Peronosporales</taxon>
        <taxon>Peronosporaceae</taxon>
        <taxon>Phytophthora</taxon>
    </lineage>
</organism>
<evidence type="ECO:0000313" key="1">
    <source>
        <dbReference type="EMBL" id="KAK1948117.1"/>
    </source>
</evidence>
<dbReference type="Proteomes" id="UP001259832">
    <property type="component" value="Unassembled WGS sequence"/>
</dbReference>
<protein>
    <submittedName>
        <fullName evidence="1">Uncharacterized protein</fullName>
    </submittedName>
</protein>
<reference evidence="1" key="1">
    <citation type="submission" date="2023-08" db="EMBL/GenBank/DDBJ databases">
        <title>Reference Genome Resource for the Citrus Pathogen Phytophthora citrophthora.</title>
        <authorList>
            <person name="Moller H."/>
            <person name="Coetzee B."/>
            <person name="Rose L.J."/>
            <person name="Van Niekerk J.M."/>
        </authorList>
    </citation>
    <scope>NUCLEOTIDE SEQUENCE</scope>
    <source>
        <strain evidence="1">STE-U-9442</strain>
    </source>
</reference>
<keyword evidence="2" id="KW-1185">Reference proteome</keyword>